<feature type="transmembrane region" description="Helical" evidence="1">
    <location>
        <begin position="139"/>
        <end position="161"/>
    </location>
</feature>
<feature type="transmembrane region" description="Helical" evidence="1">
    <location>
        <begin position="55"/>
        <end position="73"/>
    </location>
</feature>
<name>A0A2H1WWV0_SPOFR</name>
<keyword evidence="1" id="KW-1133">Transmembrane helix</keyword>
<feature type="transmembrane region" description="Helical" evidence="1">
    <location>
        <begin position="93"/>
        <end position="109"/>
    </location>
</feature>
<protein>
    <submittedName>
        <fullName evidence="2">SFRICE042066.2</fullName>
    </submittedName>
</protein>
<dbReference type="AlphaFoldDB" id="A0A2H1WWV0"/>
<evidence type="ECO:0000256" key="1">
    <source>
        <dbReference type="SAM" id="Phobius"/>
    </source>
</evidence>
<feature type="transmembrane region" description="Helical" evidence="1">
    <location>
        <begin position="167"/>
        <end position="189"/>
    </location>
</feature>
<proteinExistence type="predicted"/>
<keyword evidence="1" id="KW-0472">Membrane</keyword>
<evidence type="ECO:0000313" key="2">
    <source>
        <dbReference type="EMBL" id="SOQ57549.1"/>
    </source>
</evidence>
<dbReference type="EMBL" id="ODYU01011661">
    <property type="protein sequence ID" value="SOQ57549.1"/>
    <property type="molecule type" value="Genomic_DNA"/>
</dbReference>
<accession>A0A2H1WWV0</accession>
<gene>
    <name evidence="2" type="primary">SFRICE042066.2</name>
    <name evidence="2" type="ORF">SFRICE_042066.2</name>
</gene>
<reference evidence="2" key="1">
    <citation type="submission" date="2016-07" db="EMBL/GenBank/DDBJ databases">
        <authorList>
            <person name="Bretaudeau A."/>
        </authorList>
    </citation>
    <scope>NUCLEOTIDE SEQUENCE</scope>
    <source>
        <strain evidence="2">Rice</strain>
        <tissue evidence="2">Whole body</tissue>
    </source>
</reference>
<keyword evidence="1" id="KW-0812">Transmembrane</keyword>
<organism evidence="2">
    <name type="scientific">Spodoptera frugiperda</name>
    <name type="common">Fall armyworm</name>
    <dbReference type="NCBI Taxonomy" id="7108"/>
    <lineage>
        <taxon>Eukaryota</taxon>
        <taxon>Metazoa</taxon>
        <taxon>Ecdysozoa</taxon>
        <taxon>Arthropoda</taxon>
        <taxon>Hexapoda</taxon>
        <taxon>Insecta</taxon>
        <taxon>Pterygota</taxon>
        <taxon>Neoptera</taxon>
        <taxon>Endopterygota</taxon>
        <taxon>Lepidoptera</taxon>
        <taxon>Glossata</taxon>
        <taxon>Ditrysia</taxon>
        <taxon>Noctuoidea</taxon>
        <taxon>Noctuidae</taxon>
        <taxon>Amphipyrinae</taxon>
        <taxon>Spodoptera</taxon>
    </lineage>
</organism>
<sequence length="264" mass="31608">MQVTSPPQLTFSLQTDNYLDQSFQRVLFPFRCLQHALFQSRFSIKHNFIKPHNRSYYIFSFFGTLCLFFYIYYFSVVIKNIDSTIEFFFKTNSYLPFIPFLIFYVLNIIQRNDHVKLVITIQKSFRLIKFNCKQYKECALWNWFGVFCHLFWVIFGLLFFQEIVLAIMFYVVAFHDVSLTYGISMIFLIKNGMVAWIAEVEYQCGNCLELEDRKRCEVFKKLFVAYEELMEAYVIFKRLFKISVSNFSSSVSLTSLYHKDIVCD</sequence>